<dbReference type="RefSeq" id="WP_258779581.1">
    <property type="nucleotide sequence ID" value="NZ_JANUGP010000012.1"/>
</dbReference>
<sequence length="615" mass="65862">MEPTPSAPVRVPVGEGSRQWVSRQAPRRVLVVVHNVTSAGRLLDVLPLFHDDFRVQLLLTSTGSSAFQGGVGRLLEDVGLPVLPWEQALRTRVDLALSSSFGGQLWSLEGKLCVLSHGVGYTKKLPKPGAGSREPGAGSREPGAGSREPGAGSREPTFGLSAEWLLHDGKPFVDGLVFSHPEQQERLWRLCPEAAPAGFLGGDPCFDRMLAARPHRERFRRALGVRAGQRLVVLNSTWNPEGLFGDGGSQDVLPSLLPRLAAELPADDYRLAAVLHPNIWYGHGPGQIRAWLNEACRGGLALIDPVRHWRQALLAADVVIGDFGSVSYYASALDIPVLLASSDEDRLDPEAPLAEFVRRAPRLDPGASVRGQVEDAIERHRALPGSAEFVTSHPGASAALLRRNFYALMELPEPAAPALLEPLPLPPYDPPLRTAPLKVLTRVRGTGITVERSAGLPYDADGDVHLAVHEDTRDQGALEIADLIVREGEAADPRLGGPDVWTAEVLHRYPQCAVAGYVTGPHTCTVRLRDHGVFEVAAGRGADADPAAYASALYAWLSAGNAVPADGMTLRMRAGGGSHPLRVRPLAGRSRSAAAGLPDTAGAVRRPREADARPR</sequence>
<gene>
    <name evidence="2" type="ORF">NX794_18055</name>
</gene>
<reference evidence="2 3" key="1">
    <citation type="submission" date="2022-08" db="EMBL/GenBank/DDBJ databases">
        <authorList>
            <person name="Somphong A."/>
            <person name="Phongsopitanun W."/>
        </authorList>
    </citation>
    <scope>NUCLEOTIDE SEQUENCE [LARGE SCALE GENOMIC DNA]</scope>
    <source>
        <strain evidence="2 3">LP11</strain>
    </source>
</reference>
<dbReference type="Proteomes" id="UP001205612">
    <property type="component" value="Unassembled WGS sequence"/>
</dbReference>
<feature type="compositionally biased region" description="Basic and acidic residues" evidence="1">
    <location>
        <begin position="606"/>
        <end position="615"/>
    </location>
</feature>
<name>A0ABT2B3L1_9ACTN</name>
<keyword evidence="3" id="KW-1185">Reference proteome</keyword>
<feature type="region of interest" description="Disordered" evidence="1">
    <location>
        <begin position="586"/>
        <end position="615"/>
    </location>
</feature>
<comment type="caution">
    <text evidence="2">The sequence shown here is derived from an EMBL/GenBank/DDBJ whole genome shotgun (WGS) entry which is preliminary data.</text>
</comment>
<dbReference type="InterPro" id="IPR043148">
    <property type="entry name" value="TagF_C"/>
</dbReference>
<dbReference type="EMBL" id="JANUGP010000012">
    <property type="protein sequence ID" value="MCS0603100.1"/>
    <property type="molecule type" value="Genomic_DNA"/>
</dbReference>
<organism evidence="2 3">
    <name type="scientific">Streptomyces pyxinicus</name>
    <dbReference type="NCBI Taxonomy" id="2970331"/>
    <lineage>
        <taxon>Bacteria</taxon>
        <taxon>Bacillati</taxon>
        <taxon>Actinomycetota</taxon>
        <taxon>Actinomycetes</taxon>
        <taxon>Kitasatosporales</taxon>
        <taxon>Streptomycetaceae</taxon>
        <taxon>Streptomyces</taxon>
    </lineage>
</organism>
<dbReference type="SUPFAM" id="SSF53756">
    <property type="entry name" value="UDP-Glycosyltransferase/glycogen phosphorylase"/>
    <property type="match status" value="1"/>
</dbReference>
<evidence type="ECO:0000256" key="1">
    <source>
        <dbReference type="SAM" id="MobiDB-lite"/>
    </source>
</evidence>
<accession>A0ABT2B3L1</accession>
<dbReference type="Gene3D" id="3.40.50.12580">
    <property type="match status" value="1"/>
</dbReference>
<protein>
    <submittedName>
        <fullName evidence="2">Uncharacterized protein</fullName>
    </submittedName>
</protein>
<proteinExistence type="predicted"/>
<feature type="region of interest" description="Disordered" evidence="1">
    <location>
        <begin position="124"/>
        <end position="154"/>
    </location>
</feature>
<evidence type="ECO:0000313" key="2">
    <source>
        <dbReference type="EMBL" id="MCS0603100.1"/>
    </source>
</evidence>
<evidence type="ECO:0000313" key="3">
    <source>
        <dbReference type="Proteomes" id="UP001205612"/>
    </source>
</evidence>